<dbReference type="InterPro" id="IPR038071">
    <property type="entry name" value="UROD/MetE-like_sf"/>
</dbReference>
<evidence type="ECO:0000313" key="1">
    <source>
        <dbReference type="EMBL" id="MET3600767.1"/>
    </source>
</evidence>
<dbReference type="EMBL" id="JBEPLY010000009">
    <property type="protein sequence ID" value="MET3600767.1"/>
    <property type="molecule type" value="Genomic_DNA"/>
</dbReference>
<dbReference type="RefSeq" id="WP_354434648.1">
    <property type="nucleotide sequence ID" value="NZ_JBEPLY010000009.1"/>
</dbReference>
<proteinExistence type="predicted"/>
<comment type="caution">
    <text evidence="1">The sequence shown here is derived from an EMBL/GenBank/DDBJ whole genome shotgun (WGS) entry which is preliminary data.</text>
</comment>
<organism evidence="1 2">
    <name type="scientific">Martelella mangrovi</name>
    <dbReference type="NCBI Taxonomy" id="1397477"/>
    <lineage>
        <taxon>Bacteria</taxon>
        <taxon>Pseudomonadati</taxon>
        <taxon>Pseudomonadota</taxon>
        <taxon>Alphaproteobacteria</taxon>
        <taxon>Hyphomicrobiales</taxon>
        <taxon>Aurantimonadaceae</taxon>
        <taxon>Martelella</taxon>
    </lineage>
</organism>
<name>A0ABV2IEZ1_9HYPH</name>
<gene>
    <name evidence="1" type="ORF">ABID12_002718</name>
</gene>
<accession>A0ABV2IEZ1</accession>
<keyword evidence="2" id="KW-1185">Reference proteome</keyword>
<evidence type="ECO:0000313" key="2">
    <source>
        <dbReference type="Proteomes" id="UP001549164"/>
    </source>
</evidence>
<dbReference type="Gene3D" id="3.20.20.210">
    <property type="match status" value="1"/>
</dbReference>
<dbReference type="Proteomes" id="UP001549164">
    <property type="component" value="Unassembled WGS sequence"/>
</dbReference>
<protein>
    <submittedName>
        <fullName evidence="1">Effector-binding domain-containing protein</fullName>
    </submittedName>
</protein>
<reference evidence="1 2" key="1">
    <citation type="submission" date="2024-06" db="EMBL/GenBank/DDBJ databases">
        <title>Genomic Encyclopedia of Type Strains, Phase IV (KMG-IV): sequencing the most valuable type-strain genomes for metagenomic binning, comparative biology and taxonomic classification.</title>
        <authorList>
            <person name="Goeker M."/>
        </authorList>
    </citation>
    <scope>NUCLEOTIDE SEQUENCE [LARGE SCALE GENOMIC DNA]</scope>
    <source>
        <strain evidence="1 2">DSM 28102</strain>
    </source>
</reference>
<sequence length="356" mass="39532">MCQICQNVMFSGGIPGEGVEDVFESLARTVGARAAFWPDGETNPERRGWIGAVNNMVLATAPCFEEIPSPLTLPKDHPYHMFKTLKIKDGATVDLRGQLPYAKDAIASYRIFKQMQSEGRIPEEVRFQCSVPGAHDVISITFPDVSTWPVLFKAWQEALQEEYRRILEVIPAEELCIQVDYCTEMIHIGGTWAQKFDWIPEEPKDTLFARYTSPEYINGHIEGLPEAVTIGFHVCCGTSPSYPVQPLDDIGLPVDLSNAIQKAAGGRICYFHLPAMADSGEAYFAPLSRLETGDATIYLGLECNDGLEGMERRMNAAHKFLPKFGVAHYCGYFWNKAIMPDLLKTLAEGADKQAAA</sequence>